<feature type="domain" description="PABS" evidence="5">
    <location>
        <begin position="1"/>
        <end position="227"/>
    </location>
</feature>
<evidence type="ECO:0000256" key="2">
    <source>
        <dbReference type="ARBA" id="ARBA00022679"/>
    </source>
</evidence>
<dbReference type="PANTHER" id="PTHR43317">
    <property type="entry name" value="THERMOSPERMINE SYNTHASE ACAULIS5"/>
    <property type="match status" value="1"/>
</dbReference>
<proteinExistence type="inferred from homology"/>
<dbReference type="EMBL" id="VNJJ01000003">
    <property type="protein sequence ID" value="TVY01979.1"/>
    <property type="molecule type" value="Genomic_DNA"/>
</dbReference>
<keyword evidence="3 4" id="KW-0620">Polyamine biosynthesis</keyword>
<organism evidence="6 7">
    <name type="scientific">Cohnella terricola</name>
    <dbReference type="NCBI Taxonomy" id="1289167"/>
    <lineage>
        <taxon>Bacteria</taxon>
        <taxon>Bacillati</taxon>
        <taxon>Bacillota</taxon>
        <taxon>Bacilli</taxon>
        <taxon>Bacillales</taxon>
        <taxon>Paenibacillaceae</taxon>
        <taxon>Cohnella</taxon>
    </lineage>
</organism>
<accession>A0A559JQ26</accession>
<evidence type="ECO:0000256" key="1">
    <source>
        <dbReference type="ARBA" id="ARBA00007867"/>
    </source>
</evidence>
<evidence type="ECO:0000259" key="5">
    <source>
        <dbReference type="PROSITE" id="PS51006"/>
    </source>
</evidence>
<evidence type="ECO:0000256" key="3">
    <source>
        <dbReference type="ARBA" id="ARBA00023115"/>
    </source>
</evidence>
<evidence type="ECO:0000256" key="4">
    <source>
        <dbReference type="PROSITE-ProRule" id="PRU00354"/>
    </source>
</evidence>
<comment type="caution">
    <text evidence="6">The sequence shown here is derived from an EMBL/GenBank/DDBJ whole genome shotgun (WGS) entry which is preliminary data.</text>
</comment>
<dbReference type="GO" id="GO:0016740">
    <property type="term" value="F:transferase activity"/>
    <property type="evidence" value="ECO:0007669"/>
    <property type="project" value="UniProtKB-UniRule"/>
</dbReference>
<dbReference type="Pfam" id="PF01564">
    <property type="entry name" value="Spermine_synth"/>
    <property type="match status" value="1"/>
</dbReference>
<dbReference type="SUPFAM" id="SSF53335">
    <property type="entry name" value="S-adenosyl-L-methionine-dependent methyltransferases"/>
    <property type="match status" value="1"/>
</dbReference>
<dbReference type="PROSITE" id="PS51006">
    <property type="entry name" value="PABS_2"/>
    <property type="match status" value="1"/>
</dbReference>
<dbReference type="AlphaFoldDB" id="A0A559JQ26"/>
<name>A0A559JQ26_9BACL</name>
<dbReference type="InterPro" id="IPR029063">
    <property type="entry name" value="SAM-dependent_MTases_sf"/>
</dbReference>
<dbReference type="GO" id="GO:0006596">
    <property type="term" value="P:polyamine biosynthetic process"/>
    <property type="evidence" value="ECO:0007669"/>
    <property type="project" value="UniProtKB-UniRule"/>
</dbReference>
<keyword evidence="7" id="KW-1185">Reference proteome</keyword>
<feature type="active site" description="Proton acceptor" evidence="4">
    <location>
        <position position="139"/>
    </location>
</feature>
<evidence type="ECO:0000313" key="6">
    <source>
        <dbReference type="EMBL" id="TVY01979.1"/>
    </source>
</evidence>
<reference evidence="6 7" key="1">
    <citation type="submission" date="2019-07" db="EMBL/GenBank/DDBJ databases">
        <authorList>
            <person name="Kim J."/>
        </authorList>
    </citation>
    <scope>NUCLEOTIDE SEQUENCE [LARGE SCALE GENOMIC DNA]</scope>
    <source>
        <strain evidence="6 7">G13</strain>
    </source>
</reference>
<gene>
    <name evidence="6" type="ORF">FPZ45_05915</name>
</gene>
<dbReference type="PANTHER" id="PTHR43317:SF1">
    <property type="entry name" value="THERMOSPERMINE SYNTHASE ACAULIS5"/>
    <property type="match status" value="1"/>
</dbReference>
<dbReference type="CDD" id="cd02440">
    <property type="entry name" value="AdoMet_MTases"/>
    <property type="match status" value="1"/>
</dbReference>
<dbReference type="Proteomes" id="UP000316330">
    <property type="component" value="Unassembled WGS sequence"/>
</dbReference>
<dbReference type="NCBIfam" id="NF037959">
    <property type="entry name" value="MFS_SpdSyn"/>
    <property type="match status" value="1"/>
</dbReference>
<dbReference type="Gene3D" id="3.40.50.150">
    <property type="entry name" value="Vaccinia Virus protein VP39"/>
    <property type="match status" value="1"/>
</dbReference>
<dbReference type="RefSeq" id="WP_144699416.1">
    <property type="nucleotide sequence ID" value="NZ_VNJJ01000003.1"/>
</dbReference>
<dbReference type="OrthoDB" id="9761985at2"/>
<dbReference type="InterPro" id="IPR030374">
    <property type="entry name" value="PABS"/>
</dbReference>
<protein>
    <submittedName>
        <fullName evidence="6">Spermidine synthase</fullName>
    </submittedName>
</protein>
<evidence type="ECO:0000313" key="7">
    <source>
        <dbReference type="Proteomes" id="UP000316330"/>
    </source>
</evidence>
<sequence length="246" mass="27339">MSILETVTSPYNDITVYETNMIDGLTGRYRCLRFADDAVQGALDLKNRQRVVLGYQRAIIGLMETLEPSFENAFVIGHGIGTIADFFRDRTVKTAEIDEAIVELSRKYFHSRADFVAIGDGRQLLGEELPGTLDFIILDAFTDKGTPLHLMSSGFFQLAAQKLNPGGAILFNAMGKPKNDRLVDAIHTTIRKSFAYVKVFSLPVEKETDIRNMIFVGSDKPLALRVKDVPGLHEVVPGEGHLIQDH</sequence>
<comment type="similarity">
    <text evidence="1">Belongs to the spermidine/spermine synthase family.</text>
</comment>
<keyword evidence="2 4" id="KW-0808">Transferase</keyword>